<feature type="domain" description="Insertion element IS150 protein InsJ-like helix-turn-helix" evidence="3">
    <location>
        <begin position="66"/>
        <end position="119"/>
    </location>
</feature>
<proteinExistence type="inferred from homology"/>
<dbReference type="GO" id="GO:0043565">
    <property type="term" value="F:sequence-specific DNA binding"/>
    <property type="evidence" value="ECO:0007669"/>
    <property type="project" value="InterPro"/>
</dbReference>
<feature type="compositionally biased region" description="Basic and acidic residues" evidence="2">
    <location>
        <begin position="112"/>
        <end position="130"/>
    </location>
</feature>
<reference evidence="5 7" key="3">
    <citation type="submission" date="2017-09" db="EMBL/GenBank/DDBJ databases">
        <title>Bacterial strain isolated from the female urinary microbiota.</title>
        <authorList>
            <person name="Thomas-White K."/>
            <person name="Kumar N."/>
            <person name="Forster S."/>
            <person name="Putonti C."/>
            <person name="Lawley T."/>
            <person name="Wolfe A.J."/>
        </authorList>
    </citation>
    <scope>NUCLEOTIDE SEQUENCE [LARGE SCALE GENOMIC DNA]</scope>
    <source>
        <strain evidence="5 7">UMB0115</strain>
    </source>
</reference>
<dbReference type="InterPro" id="IPR055247">
    <property type="entry name" value="InsJ-like_HTH"/>
</dbReference>
<comment type="similarity">
    <text evidence="1">Belongs to the IS150/IS1296 orfA family.</text>
</comment>
<evidence type="ECO:0000256" key="2">
    <source>
        <dbReference type="SAM" id="MobiDB-lite"/>
    </source>
</evidence>
<gene>
    <name evidence="4" type="ORF">B9N55_09485</name>
    <name evidence="5" type="ORF">CJ208_07935</name>
</gene>
<dbReference type="Pfam" id="PF13518">
    <property type="entry name" value="HTH_28"/>
    <property type="match status" value="2"/>
</dbReference>
<sequence>MPKYTKEFKIKLVLEYLSGEIGGARKVADKYNIPKSTLELWINQYKFGGFDNLTKKLKNNKFTSEFKLSVIQYRQINNTSLRETAEHFNLVNGSMVNRWEKAYQKHGLSGLKDNRGRPKKDMTKLNKNSKDNTPINESEREELIRLREENRLLKMKIIYEKKLQALLLEEEAEARKRQR</sequence>
<reference evidence="4" key="1">
    <citation type="journal article" date="2017" name="J. Clin. Microbiol.">
        <title>Finegoldia magna Isolated from Orthopedic Joint Implant-Associated Infections.</title>
        <authorList>
            <person name="Soderquist B."/>
            <person name="Bjorklund S."/>
            <person name="Hellmark B."/>
            <person name="Jensen A."/>
            <person name="Bruggemann H."/>
        </authorList>
    </citation>
    <scope>NUCLEOTIDE SEQUENCE</scope>
    <source>
        <strain evidence="4">12T273</strain>
    </source>
</reference>
<dbReference type="EMBL" id="PNHD01000012">
    <property type="protein sequence ID" value="PMC59588.1"/>
    <property type="molecule type" value="Genomic_DNA"/>
</dbReference>
<dbReference type="InterPro" id="IPR009057">
    <property type="entry name" value="Homeodomain-like_sf"/>
</dbReference>
<dbReference type="EMBL" id="NDYE01000029">
    <property type="protein sequence ID" value="OXZ30823.1"/>
    <property type="molecule type" value="Genomic_DNA"/>
</dbReference>
<dbReference type="InterPro" id="IPR010921">
    <property type="entry name" value="Trp_repressor/repl_initiator"/>
</dbReference>
<dbReference type="AlphaFoldDB" id="A0A233VEK2"/>
<dbReference type="SUPFAM" id="SSF46689">
    <property type="entry name" value="Homeodomain-like"/>
    <property type="match status" value="1"/>
</dbReference>
<dbReference type="Proteomes" id="UP000235723">
    <property type="component" value="Unassembled WGS sequence"/>
</dbReference>
<protein>
    <submittedName>
        <fullName evidence="4">Transposase</fullName>
    </submittedName>
</protein>
<feature type="domain" description="Insertion element IS150 protein InsJ-like helix-turn-helix" evidence="3">
    <location>
        <begin position="8"/>
        <end position="57"/>
    </location>
</feature>
<dbReference type="InterPro" id="IPR036388">
    <property type="entry name" value="WH-like_DNA-bd_sf"/>
</dbReference>
<dbReference type="Proteomes" id="UP000215546">
    <property type="component" value="Unassembled WGS sequence"/>
</dbReference>
<evidence type="ECO:0000256" key="1">
    <source>
        <dbReference type="ARBA" id="ARBA00038232"/>
    </source>
</evidence>
<evidence type="ECO:0000313" key="6">
    <source>
        <dbReference type="Proteomes" id="UP000215546"/>
    </source>
</evidence>
<dbReference type="SUPFAM" id="SSF48295">
    <property type="entry name" value="TrpR-like"/>
    <property type="match status" value="1"/>
</dbReference>
<evidence type="ECO:0000313" key="5">
    <source>
        <dbReference type="EMBL" id="PMC59588.1"/>
    </source>
</evidence>
<evidence type="ECO:0000259" key="3">
    <source>
        <dbReference type="Pfam" id="PF13518"/>
    </source>
</evidence>
<evidence type="ECO:0000313" key="7">
    <source>
        <dbReference type="Proteomes" id="UP000235723"/>
    </source>
</evidence>
<dbReference type="InterPro" id="IPR052057">
    <property type="entry name" value="IS150/IS1296_orfA-like"/>
</dbReference>
<accession>A0A233VEK2</accession>
<reference evidence="6" key="2">
    <citation type="submission" date="2017-04" db="EMBL/GenBank/DDBJ databases">
        <title>Finegoldia magna isolated from orthopedic joint implant-associated infections.</title>
        <authorList>
            <person name="Bjorklund S."/>
            <person name="Bruggemann H."/>
            <person name="Jensen A."/>
            <person name="Hellmark B."/>
            <person name="Soderquist B."/>
        </authorList>
    </citation>
    <scope>NUCLEOTIDE SEQUENCE [LARGE SCALE GENOMIC DNA]</scope>
    <source>
        <strain evidence="6">12T273</strain>
    </source>
</reference>
<dbReference type="PANTHER" id="PTHR33795:SF1">
    <property type="entry name" value="INSERTION ELEMENT IS150 PROTEIN INSJ"/>
    <property type="match status" value="1"/>
</dbReference>
<comment type="caution">
    <text evidence="4">The sequence shown here is derived from an EMBL/GenBank/DDBJ whole genome shotgun (WGS) entry which is preliminary data.</text>
</comment>
<organism evidence="4 6">
    <name type="scientific">Finegoldia magna</name>
    <name type="common">Peptostreptococcus magnus</name>
    <dbReference type="NCBI Taxonomy" id="1260"/>
    <lineage>
        <taxon>Bacteria</taxon>
        <taxon>Bacillati</taxon>
        <taxon>Bacillota</taxon>
        <taxon>Tissierellia</taxon>
        <taxon>Tissierellales</taxon>
        <taxon>Peptoniphilaceae</taxon>
        <taxon>Finegoldia</taxon>
    </lineage>
</organism>
<name>A0A233VEK2_FINMA</name>
<feature type="region of interest" description="Disordered" evidence="2">
    <location>
        <begin position="107"/>
        <end position="136"/>
    </location>
</feature>
<dbReference type="PANTHER" id="PTHR33795">
    <property type="entry name" value="INSERTION ELEMENT IS150 PROTEIN INSJ"/>
    <property type="match status" value="1"/>
</dbReference>
<dbReference type="RefSeq" id="WP_094209132.1">
    <property type="nucleotide sequence ID" value="NZ_NDYE01000029.1"/>
</dbReference>
<dbReference type="Gene3D" id="1.10.10.10">
    <property type="entry name" value="Winged helix-like DNA-binding domain superfamily/Winged helix DNA-binding domain"/>
    <property type="match status" value="2"/>
</dbReference>
<evidence type="ECO:0000313" key="4">
    <source>
        <dbReference type="EMBL" id="OXZ30823.1"/>
    </source>
</evidence>